<dbReference type="AlphaFoldDB" id="A0A6J7S0R0"/>
<evidence type="ECO:0000256" key="6">
    <source>
        <dbReference type="ARBA" id="ARBA00022840"/>
    </source>
</evidence>
<dbReference type="InterPro" id="IPR035907">
    <property type="entry name" value="Hppk_sf"/>
</dbReference>
<dbReference type="NCBIfam" id="TIGR01498">
    <property type="entry name" value="folK"/>
    <property type="match status" value="1"/>
</dbReference>
<gene>
    <name evidence="9" type="ORF">UFOPK3495_00378</name>
    <name evidence="10" type="ORF">UFOPK4237_00187</name>
</gene>
<keyword evidence="6" id="KW-0067">ATP-binding</keyword>
<dbReference type="UniPathway" id="UPA00077">
    <property type="reaction ID" value="UER00155"/>
</dbReference>
<dbReference type="InterPro" id="IPR000550">
    <property type="entry name" value="Hppk"/>
</dbReference>
<dbReference type="PANTHER" id="PTHR43071:SF1">
    <property type="entry name" value="2-AMINO-4-HYDROXY-6-HYDROXYMETHYLDIHYDROPTERIDINE PYROPHOSPHOKINASE"/>
    <property type="match status" value="1"/>
</dbReference>
<dbReference type="GO" id="GO:0005524">
    <property type="term" value="F:ATP binding"/>
    <property type="evidence" value="ECO:0007669"/>
    <property type="project" value="UniProtKB-KW"/>
</dbReference>
<dbReference type="PROSITE" id="PS00794">
    <property type="entry name" value="HPPK"/>
    <property type="match status" value="1"/>
</dbReference>
<evidence type="ECO:0000313" key="9">
    <source>
        <dbReference type="EMBL" id="CAB4891187.1"/>
    </source>
</evidence>
<feature type="domain" description="7,8-dihydro-6-hydroxymethylpterin-pyrophosphokinase" evidence="8">
    <location>
        <begin position="88"/>
        <end position="99"/>
    </location>
</feature>
<dbReference type="Gene3D" id="3.30.70.560">
    <property type="entry name" value="7,8-Dihydro-6-hydroxymethylpterin-pyrophosphokinase HPPK"/>
    <property type="match status" value="1"/>
</dbReference>
<dbReference type="SUPFAM" id="SSF55083">
    <property type="entry name" value="6-hydroxymethyl-7,8-dihydropterin pyrophosphokinase, HPPK"/>
    <property type="match status" value="1"/>
</dbReference>
<evidence type="ECO:0000313" key="10">
    <source>
        <dbReference type="EMBL" id="CAB5034589.1"/>
    </source>
</evidence>
<dbReference type="PANTHER" id="PTHR43071">
    <property type="entry name" value="2-AMINO-4-HYDROXY-6-HYDROXYMETHYLDIHYDROPTERIDINE PYROPHOSPHOKINASE"/>
    <property type="match status" value="1"/>
</dbReference>
<proteinExistence type="predicted"/>
<evidence type="ECO:0000256" key="4">
    <source>
        <dbReference type="ARBA" id="ARBA00022741"/>
    </source>
</evidence>
<dbReference type="GO" id="GO:0003848">
    <property type="term" value="F:2-amino-4-hydroxy-6-hydroxymethyldihydropteridine diphosphokinase activity"/>
    <property type="evidence" value="ECO:0007669"/>
    <property type="project" value="UniProtKB-EC"/>
</dbReference>
<dbReference type="Pfam" id="PF01288">
    <property type="entry name" value="HPPK"/>
    <property type="match status" value="1"/>
</dbReference>
<comment type="pathway">
    <text evidence="1">Cofactor biosynthesis; tetrahydrofolate biosynthesis; 2-amino-4-hydroxy-6-hydroxymethyl-7,8-dihydropteridine diphosphate from 7,8-dihydroneopterin triphosphate: step 4/4.</text>
</comment>
<name>A0A6J7S0R0_9ZZZZ</name>
<dbReference type="EC" id="2.7.6.3" evidence="2"/>
<dbReference type="GO" id="GO:0046654">
    <property type="term" value="P:tetrahydrofolate biosynthetic process"/>
    <property type="evidence" value="ECO:0007669"/>
    <property type="project" value="UniProtKB-UniPathway"/>
</dbReference>
<evidence type="ECO:0000256" key="7">
    <source>
        <dbReference type="ARBA" id="ARBA00022909"/>
    </source>
</evidence>
<evidence type="ECO:0000256" key="3">
    <source>
        <dbReference type="ARBA" id="ARBA00022679"/>
    </source>
</evidence>
<dbReference type="CDD" id="cd00483">
    <property type="entry name" value="HPPK"/>
    <property type="match status" value="1"/>
</dbReference>
<dbReference type="GO" id="GO:0046656">
    <property type="term" value="P:folic acid biosynthetic process"/>
    <property type="evidence" value="ECO:0007669"/>
    <property type="project" value="UniProtKB-KW"/>
</dbReference>
<keyword evidence="5" id="KW-0418">Kinase</keyword>
<dbReference type="GO" id="GO:0016301">
    <property type="term" value="F:kinase activity"/>
    <property type="evidence" value="ECO:0007669"/>
    <property type="project" value="UniProtKB-KW"/>
</dbReference>
<dbReference type="EMBL" id="CAFBMC010000012">
    <property type="protein sequence ID" value="CAB4891187.1"/>
    <property type="molecule type" value="Genomic_DNA"/>
</dbReference>
<evidence type="ECO:0000256" key="2">
    <source>
        <dbReference type="ARBA" id="ARBA00013253"/>
    </source>
</evidence>
<evidence type="ECO:0000259" key="8">
    <source>
        <dbReference type="PROSITE" id="PS00794"/>
    </source>
</evidence>
<dbReference type="EMBL" id="CAFBPZ010000006">
    <property type="protein sequence ID" value="CAB5034589.1"/>
    <property type="molecule type" value="Genomic_DNA"/>
</dbReference>
<sequence length="167" mass="17867">MTFAVIALGANLGDATSALQGAVDALVATAGVTVVSASPVFETDPVGGPDQPVYVNAVVLLETELEPLALLRRLNEIEEQWQRTREVRWGPRTLDLDIIDIDGFTSDTEQLTVPHPRAHLRGFVLVPWLAVDADAILGGSAVAEVVRTVDVTGVRKLNPELRLAIPS</sequence>
<protein>
    <recommendedName>
        <fullName evidence="2">2-amino-4-hydroxy-6-hydroxymethyldihydropteridine diphosphokinase</fullName>
        <ecNumber evidence="2">2.7.6.3</ecNumber>
    </recommendedName>
</protein>
<reference evidence="10" key="1">
    <citation type="submission" date="2020-05" db="EMBL/GenBank/DDBJ databases">
        <authorList>
            <person name="Chiriac C."/>
            <person name="Salcher M."/>
            <person name="Ghai R."/>
            <person name="Kavagutti S V."/>
        </authorList>
    </citation>
    <scope>NUCLEOTIDE SEQUENCE</scope>
</reference>
<evidence type="ECO:0000256" key="5">
    <source>
        <dbReference type="ARBA" id="ARBA00022777"/>
    </source>
</evidence>
<keyword evidence="7" id="KW-0289">Folate biosynthesis</keyword>
<accession>A0A6J7S0R0</accession>
<keyword evidence="3" id="KW-0808">Transferase</keyword>
<keyword evidence="4" id="KW-0547">Nucleotide-binding</keyword>
<organism evidence="10">
    <name type="scientific">freshwater metagenome</name>
    <dbReference type="NCBI Taxonomy" id="449393"/>
    <lineage>
        <taxon>unclassified sequences</taxon>
        <taxon>metagenomes</taxon>
        <taxon>ecological metagenomes</taxon>
    </lineage>
</organism>
<evidence type="ECO:0000256" key="1">
    <source>
        <dbReference type="ARBA" id="ARBA00005051"/>
    </source>
</evidence>